<reference evidence="2" key="1">
    <citation type="submission" date="2022-07" db="EMBL/GenBank/DDBJ databases">
        <title>Enhanced cultured diversity of the mouse gut microbiota enables custom-made synthetic communities.</title>
        <authorList>
            <person name="Afrizal A."/>
        </authorList>
    </citation>
    <scope>NUCLEOTIDE SEQUENCE</scope>
    <source>
        <strain evidence="2">DSM 29482</strain>
    </source>
</reference>
<keyword evidence="3" id="KW-1185">Reference proteome</keyword>
<evidence type="ECO:0000313" key="2">
    <source>
        <dbReference type="EMBL" id="MCR2043647.1"/>
    </source>
</evidence>
<dbReference type="Proteomes" id="UP001142078">
    <property type="component" value="Unassembled WGS sequence"/>
</dbReference>
<dbReference type="InterPro" id="IPR025699">
    <property type="entry name" value="ABC2_memb-like"/>
</dbReference>
<evidence type="ECO:0000313" key="3">
    <source>
        <dbReference type="Proteomes" id="UP001142078"/>
    </source>
</evidence>
<dbReference type="Pfam" id="PF13346">
    <property type="entry name" value="ABC2_membrane_5"/>
    <property type="match status" value="1"/>
</dbReference>
<dbReference type="OrthoDB" id="1707185at2"/>
<sequence>MLGILKKDLNLMISDNKNRLFYLLYIPLLFLIVDSYEPKWMYLVILYTYTYLTSITSFWHDISNKTSYMINSLPISRKEIVIYRYVSTFFYFLMTIVYVGIYLWIINILGIANVDYFNLEMIKISIPIILISTSIVYPAYFRFEPRLAQIIHLFMFITFFIGVMNVGYLGKKSLVDNLKFLSNGKYILLISIFLYLLSLLLSIRIYETKDL</sequence>
<keyword evidence="1" id="KW-1133">Transmembrane helix</keyword>
<feature type="transmembrane region" description="Helical" evidence="1">
    <location>
        <begin position="42"/>
        <end position="60"/>
    </location>
</feature>
<gene>
    <name evidence="2" type="ORF">NSA23_05880</name>
</gene>
<dbReference type="EMBL" id="JANJZL010000003">
    <property type="protein sequence ID" value="MCR2043647.1"/>
    <property type="molecule type" value="Genomic_DNA"/>
</dbReference>
<name>A0A9X2MI77_9FIRM</name>
<dbReference type="PANTHER" id="PTHR41309">
    <property type="entry name" value="MEMBRANE PROTEIN-RELATED"/>
    <property type="match status" value="1"/>
</dbReference>
<accession>A0A9X2MI77</accession>
<proteinExistence type="predicted"/>
<keyword evidence="1" id="KW-0812">Transmembrane</keyword>
<dbReference type="AlphaFoldDB" id="A0A9X2MI77"/>
<comment type="caution">
    <text evidence="2">The sequence shown here is derived from an EMBL/GenBank/DDBJ whole genome shotgun (WGS) entry which is preliminary data.</text>
</comment>
<keyword evidence="1" id="KW-0472">Membrane</keyword>
<dbReference type="PANTHER" id="PTHR41309:SF2">
    <property type="entry name" value="MEMBRANE PROTEIN"/>
    <property type="match status" value="1"/>
</dbReference>
<evidence type="ECO:0000256" key="1">
    <source>
        <dbReference type="SAM" id="Phobius"/>
    </source>
</evidence>
<feature type="transmembrane region" description="Helical" evidence="1">
    <location>
        <begin position="20"/>
        <end position="36"/>
    </location>
</feature>
<organism evidence="2 3">
    <name type="scientific">Anaerosalibacter massiliensis</name>
    <dbReference type="NCBI Taxonomy" id="1347392"/>
    <lineage>
        <taxon>Bacteria</taxon>
        <taxon>Bacillati</taxon>
        <taxon>Bacillota</taxon>
        <taxon>Tissierellia</taxon>
        <taxon>Tissierellales</taxon>
        <taxon>Sporanaerobacteraceae</taxon>
        <taxon>Anaerosalibacter</taxon>
    </lineage>
</organism>
<feature type="transmembrane region" description="Helical" evidence="1">
    <location>
        <begin position="186"/>
        <end position="206"/>
    </location>
</feature>
<feature type="transmembrane region" description="Helical" evidence="1">
    <location>
        <begin position="147"/>
        <end position="166"/>
    </location>
</feature>
<dbReference type="RefSeq" id="WP_042680418.1">
    <property type="nucleotide sequence ID" value="NZ_CABKTM010000019.1"/>
</dbReference>
<protein>
    <submittedName>
        <fullName evidence="2">ABC-2 transporter permease</fullName>
    </submittedName>
</protein>
<feature type="transmembrane region" description="Helical" evidence="1">
    <location>
        <begin position="121"/>
        <end position="140"/>
    </location>
</feature>
<feature type="transmembrane region" description="Helical" evidence="1">
    <location>
        <begin position="81"/>
        <end position="109"/>
    </location>
</feature>